<accession>A0AAD8JM55</accession>
<name>A0AAD8JM55_TARER</name>
<dbReference type="Proteomes" id="UP001229421">
    <property type="component" value="Unassembled WGS sequence"/>
</dbReference>
<gene>
    <name evidence="1" type="ORF">QVD17_41449</name>
</gene>
<proteinExistence type="predicted"/>
<dbReference type="SUPFAM" id="SSF48371">
    <property type="entry name" value="ARM repeat"/>
    <property type="match status" value="1"/>
</dbReference>
<organism evidence="1 2">
    <name type="scientific">Tagetes erecta</name>
    <name type="common">African marigold</name>
    <dbReference type="NCBI Taxonomy" id="13708"/>
    <lineage>
        <taxon>Eukaryota</taxon>
        <taxon>Viridiplantae</taxon>
        <taxon>Streptophyta</taxon>
        <taxon>Embryophyta</taxon>
        <taxon>Tracheophyta</taxon>
        <taxon>Spermatophyta</taxon>
        <taxon>Magnoliopsida</taxon>
        <taxon>eudicotyledons</taxon>
        <taxon>Gunneridae</taxon>
        <taxon>Pentapetalae</taxon>
        <taxon>asterids</taxon>
        <taxon>campanulids</taxon>
        <taxon>Asterales</taxon>
        <taxon>Asteraceae</taxon>
        <taxon>Asteroideae</taxon>
        <taxon>Heliantheae alliance</taxon>
        <taxon>Tageteae</taxon>
        <taxon>Tagetes</taxon>
    </lineage>
</organism>
<evidence type="ECO:0000313" key="2">
    <source>
        <dbReference type="Proteomes" id="UP001229421"/>
    </source>
</evidence>
<reference evidence="1" key="1">
    <citation type="journal article" date="2023" name="bioRxiv">
        <title>Improved chromosome-level genome assembly for marigold (Tagetes erecta).</title>
        <authorList>
            <person name="Jiang F."/>
            <person name="Yuan L."/>
            <person name="Wang S."/>
            <person name="Wang H."/>
            <person name="Xu D."/>
            <person name="Wang A."/>
            <person name="Fan W."/>
        </authorList>
    </citation>
    <scope>NUCLEOTIDE SEQUENCE</scope>
    <source>
        <strain evidence="1">WSJ</strain>
        <tissue evidence="1">Leaf</tissue>
    </source>
</reference>
<dbReference type="EMBL" id="JAUHHV010000012">
    <property type="protein sequence ID" value="KAK1406161.1"/>
    <property type="molecule type" value="Genomic_DNA"/>
</dbReference>
<dbReference type="InterPro" id="IPR016024">
    <property type="entry name" value="ARM-type_fold"/>
</dbReference>
<protein>
    <submittedName>
        <fullName evidence="1">Uncharacterized protein</fullName>
    </submittedName>
</protein>
<evidence type="ECO:0000313" key="1">
    <source>
        <dbReference type="EMBL" id="KAK1406161.1"/>
    </source>
</evidence>
<dbReference type="AlphaFoldDB" id="A0AAD8JM55"/>
<keyword evidence="2" id="KW-1185">Reference proteome</keyword>
<sequence>MFFVQPPCSSTSDPGSTDQRPCCLSSTSDPVLVYILVAFNSCSTLLSKLVSYWCSVFLVFVVAAGEVNKEQCTVGMAKKAMVVLSSLAAVEEGKAAIVDEGGVQALVEVIEDGASVKEKEFAVTVTARAKHKIYTTVCLYAAAAVYMLLLCKSVQQNCCMVTVNDECVLRCVSKVQILVAVAPDAT</sequence>
<dbReference type="InterPro" id="IPR011989">
    <property type="entry name" value="ARM-like"/>
</dbReference>
<dbReference type="Gene3D" id="1.25.10.10">
    <property type="entry name" value="Leucine-rich Repeat Variant"/>
    <property type="match status" value="1"/>
</dbReference>
<comment type="caution">
    <text evidence="1">The sequence shown here is derived from an EMBL/GenBank/DDBJ whole genome shotgun (WGS) entry which is preliminary data.</text>
</comment>